<protein>
    <submittedName>
        <fullName evidence="4">Methyltransferase domain-containing protein</fullName>
    </submittedName>
</protein>
<gene>
    <name evidence="4" type="ORF">F7731_23315</name>
</gene>
<dbReference type="CDD" id="cd02440">
    <property type="entry name" value="AdoMet_MTases"/>
    <property type="match status" value="1"/>
</dbReference>
<dbReference type="InterPro" id="IPR029063">
    <property type="entry name" value="SAM-dependent_MTases_sf"/>
</dbReference>
<name>A0A6L3V0P7_9BACI</name>
<evidence type="ECO:0000313" key="4">
    <source>
        <dbReference type="EMBL" id="KAB2329065.1"/>
    </source>
</evidence>
<dbReference type="PANTHER" id="PTHR43861:SF1">
    <property type="entry name" value="TRANS-ACONITATE 2-METHYLTRANSFERASE"/>
    <property type="match status" value="1"/>
</dbReference>
<keyword evidence="1 4" id="KW-0489">Methyltransferase</keyword>
<sequence length="208" mass="23940">MLNNQGFNLWADQYDQAVQVSEENNLYPFAGYKQILNIIFNEVMQKKNSNVLDIGFGTGVLTSKLYENGHTIDGLDFSSKMISIAIQKMPNANLIEWDISNGIPLEIQNNKYESVVSTYTLHHLTDEEKVSFIKSLLPLLKEDGKILIGDISFETREQLDECHHKSLDYWDHDEYYFVFNELQTSLKNDCHCEFFPISHCGGVFVITK</sequence>
<evidence type="ECO:0000313" key="5">
    <source>
        <dbReference type="Proteomes" id="UP000481030"/>
    </source>
</evidence>
<dbReference type="Proteomes" id="UP000481030">
    <property type="component" value="Unassembled WGS sequence"/>
</dbReference>
<dbReference type="GO" id="GO:0032259">
    <property type="term" value="P:methylation"/>
    <property type="evidence" value="ECO:0007669"/>
    <property type="project" value="UniProtKB-KW"/>
</dbReference>
<dbReference type="Pfam" id="PF13649">
    <property type="entry name" value="Methyltransf_25"/>
    <property type="match status" value="1"/>
</dbReference>
<feature type="domain" description="Methyltransferase" evidence="3">
    <location>
        <begin position="51"/>
        <end position="144"/>
    </location>
</feature>
<dbReference type="EMBL" id="WBOS01000021">
    <property type="protein sequence ID" value="KAB2329065.1"/>
    <property type="molecule type" value="Genomic_DNA"/>
</dbReference>
<dbReference type="AlphaFoldDB" id="A0A6L3V0P7"/>
<dbReference type="Gene3D" id="3.40.50.150">
    <property type="entry name" value="Vaccinia Virus protein VP39"/>
    <property type="match status" value="1"/>
</dbReference>
<keyword evidence="5" id="KW-1185">Reference proteome</keyword>
<reference evidence="4 5" key="1">
    <citation type="journal article" date="2016" name="Antonie Van Leeuwenhoek">
        <title>Bacillus depressus sp. nov., isolated from soil of a sunflower field.</title>
        <authorList>
            <person name="Wei X."/>
            <person name="Xin D."/>
            <person name="Xin Y."/>
            <person name="Zhang H."/>
            <person name="Wang T."/>
            <person name="Zhang J."/>
        </authorList>
    </citation>
    <scope>NUCLEOTIDE SEQUENCE [LARGE SCALE GENOMIC DNA]</scope>
    <source>
        <strain evidence="4 5">BZ1</strain>
    </source>
</reference>
<dbReference type="GO" id="GO:0008168">
    <property type="term" value="F:methyltransferase activity"/>
    <property type="evidence" value="ECO:0007669"/>
    <property type="project" value="UniProtKB-KW"/>
</dbReference>
<dbReference type="RefSeq" id="WP_151537184.1">
    <property type="nucleotide sequence ID" value="NZ_WBOS01000021.1"/>
</dbReference>
<accession>A0A6L3V0P7</accession>
<dbReference type="OrthoDB" id="465705at2"/>
<evidence type="ECO:0000259" key="3">
    <source>
        <dbReference type="Pfam" id="PF13649"/>
    </source>
</evidence>
<comment type="caution">
    <text evidence="4">The sequence shown here is derived from an EMBL/GenBank/DDBJ whole genome shotgun (WGS) entry which is preliminary data.</text>
</comment>
<evidence type="ECO:0000256" key="1">
    <source>
        <dbReference type="ARBA" id="ARBA00022603"/>
    </source>
</evidence>
<keyword evidence="2 4" id="KW-0808">Transferase</keyword>
<dbReference type="PANTHER" id="PTHR43861">
    <property type="entry name" value="TRANS-ACONITATE 2-METHYLTRANSFERASE-RELATED"/>
    <property type="match status" value="1"/>
</dbReference>
<dbReference type="SUPFAM" id="SSF53335">
    <property type="entry name" value="S-adenosyl-L-methionine-dependent methyltransferases"/>
    <property type="match status" value="1"/>
</dbReference>
<dbReference type="InterPro" id="IPR041698">
    <property type="entry name" value="Methyltransf_25"/>
</dbReference>
<organism evidence="4 5">
    <name type="scientific">Cytobacillus depressus</name>
    <dbReference type="NCBI Taxonomy" id="1602942"/>
    <lineage>
        <taxon>Bacteria</taxon>
        <taxon>Bacillati</taxon>
        <taxon>Bacillota</taxon>
        <taxon>Bacilli</taxon>
        <taxon>Bacillales</taxon>
        <taxon>Bacillaceae</taxon>
        <taxon>Cytobacillus</taxon>
    </lineage>
</organism>
<proteinExistence type="predicted"/>
<evidence type="ECO:0000256" key="2">
    <source>
        <dbReference type="ARBA" id="ARBA00022679"/>
    </source>
</evidence>